<dbReference type="Pfam" id="PF00534">
    <property type="entry name" value="Glycos_transf_1"/>
    <property type="match status" value="1"/>
</dbReference>
<name>A0A2W1NA14_PAEXE</name>
<keyword evidence="3" id="KW-1185">Reference proteome</keyword>
<dbReference type="PANTHER" id="PTHR45947:SF3">
    <property type="entry name" value="SULFOQUINOVOSYL TRANSFERASE SQD2"/>
    <property type="match status" value="1"/>
</dbReference>
<dbReference type="InterPro" id="IPR001296">
    <property type="entry name" value="Glyco_trans_1"/>
</dbReference>
<evidence type="ECO:0000313" key="2">
    <source>
        <dbReference type="EMBL" id="PZE21489.1"/>
    </source>
</evidence>
<proteinExistence type="predicted"/>
<evidence type="ECO:0000313" key="3">
    <source>
        <dbReference type="Proteomes" id="UP000214746"/>
    </source>
</evidence>
<dbReference type="CDD" id="cd03801">
    <property type="entry name" value="GT4_PimA-like"/>
    <property type="match status" value="1"/>
</dbReference>
<gene>
    <name evidence="2" type="ORF">CBW46_009095</name>
</gene>
<dbReference type="Proteomes" id="UP000214746">
    <property type="component" value="Unassembled WGS sequence"/>
</dbReference>
<reference evidence="2" key="1">
    <citation type="submission" date="2018-06" db="EMBL/GenBank/DDBJ databases">
        <title>Paenibacillus xerothermodurans sp. nov. an extremely dry heat resistant spore forming bacterium isolated from the soil of Cape Canaveral, Florida.</title>
        <authorList>
            <person name="Seuylemezian A."/>
            <person name="Kaur N."/>
            <person name="Patil P."/>
            <person name="Patil P."/>
            <person name="Mayilraj S."/>
            <person name="Vaishampayan P."/>
        </authorList>
    </citation>
    <scope>NUCLEOTIDE SEQUENCE [LARGE SCALE GENOMIC DNA]</scope>
    <source>
        <strain evidence="2">ATCC 27380</strain>
    </source>
</reference>
<dbReference type="Gene3D" id="3.40.50.2000">
    <property type="entry name" value="Glycogen Phosphorylase B"/>
    <property type="match status" value="2"/>
</dbReference>
<protein>
    <submittedName>
        <fullName evidence="2">Glycosyltransferase</fullName>
    </submittedName>
</protein>
<dbReference type="RefSeq" id="WP_089199686.1">
    <property type="nucleotide sequence ID" value="NZ_NHRJ02000003.1"/>
</dbReference>
<dbReference type="AlphaFoldDB" id="A0A2W1NA14"/>
<evidence type="ECO:0000259" key="1">
    <source>
        <dbReference type="Pfam" id="PF00534"/>
    </source>
</evidence>
<dbReference type="PANTHER" id="PTHR45947">
    <property type="entry name" value="SULFOQUINOVOSYL TRANSFERASE SQD2"/>
    <property type="match status" value="1"/>
</dbReference>
<dbReference type="EMBL" id="NHRJ02000003">
    <property type="protein sequence ID" value="PZE21489.1"/>
    <property type="molecule type" value="Genomic_DNA"/>
</dbReference>
<dbReference type="InterPro" id="IPR050194">
    <property type="entry name" value="Glycosyltransferase_grp1"/>
</dbReference>
<accession>A0A2W1NA14</accession>
<dbReference type="GO" id="GO:0016758">
    <property type="term" value="F:hexosyltransferase activity"/>
    <property type="evidence" value="ECO:0007669"/>
    <property type="project" value="TreeGrafter"/>
</dbReference>
<comment type="caution">
    <text evidence="2">The sequence shown here is derived from an EMBL/GenBank/DDBJ whole genome shotgun (WGS) entry which is preliminary data.</text>
</comment>
<sequence>MKILVIWRLLTVGGVNAGWRNRAIYFAKHNVKTEFLYLRDKGGRHMLKDVARVHLTRNSNRIVRIIRRNKYDAIIVVDSSQVYHLIKRAGYKGKLIIEARSPERHKIRPHLRNFKGLRPKAVIVPSAFQKRVVASVLKRRLPIRVIYNPINDQLFRPIKDKGQIQRAFHSLPNNKKIIGWIGRLDSRKNWRMLLKVAKAMAARRSDVCFAVIGGKASKERRQFKAQVKRYNLNQVVHWFPSIPYQKMPLMYSKIAESGGCTLSTTKMESFGNTFIEAMACGCPVVAPGASSLPELIDHNRNGKLYQPNSVTKAVKHLEAMLNNHATRKKIRKNGLRVVKRRFSPGVCARQHLRVIRAVIRNRPRRSIRRGKKVR</sequence>
<feature type="domain" description="Glycosyl transferase family 1" evidence="1">
    <location>
        <begin position="165"/>
        <end position="334"/>
    </location>
</feature>
<dbReference type="OrthoDB" id="158463at2"/>
<organism evidence="2 3">
    <name type="scientific">Paenibacillus xerothermodurans</name>
    <dbReference type="NCBI Taxonomy" id="1977292"/>
    <lineage>
        <taxon>Bacteria</taxon>
        <taxon>Bacillati</taxon>
        <taxon>Bacillota</taxon>
        <taxon>Bacilli</taxon>
        <taxon>Bacillales</taxon>
        <taxon>Paenibacillaceae</taxon>
        <taxon>Paenibacillus</taxon>
    </lineage>
</organism>
<dbReference type="SUPFAM" id="SSF53756">
    <property type="entry name" value="UDP-Glycosyltransferase/glycogen phosphorylase"/>
    <property type="match status" value="1"/>
</dbReference>